<keyword evidence="2" id="KW-0418">Kinase</keyword>
<dbReference type="PANTHER" id="PTHR24421">
    <property type="entry name" value="NITRATE/NITRITE SENSOR PROTEIN NARX-RELATED"/>
    <property type="match status" value="1"/>
</dbReference>
<feature type="transmembrane region" description="Helical" evidence="4">
    <location>
        <begin position="113"/>
        <end position="139"/>
    </location>
</feature>
<evidence type="ECO:0000256" key="3">
    <source>
        <dbReference type="ARBA" id="ARBA00023012"/>
    </source>
</evidence>
<keyword evidence="3" id="KW-0902">Two-component regulatory system</keyword>
<reference evidence="6 7" key="1">
    <citation type="submission" date="2021-01" db="EMBL/GenBank/DDBJ databases">
        <title>Whole genome shotgun sequence of Plantactinospora endophytica NBRC 110450.</title>
        <authorList>
            <person name="Komaki H."/>
            <person name="Tamura T."/>
        </authorList>
    </citation>
    <scope>NUCLEOTIDE SEQUENCE [LARGE SCALE GENOMIC DNA]</scope>
    <source>
        <strain evidence="6 7">NBRC 110450</strain>
    </source>
</reference>
<dbReference type="EMBL" id="BONW01000004">
    <property type="protein sequence ID" value="GIG86250.1"/>
    <property type="molecule type" value="Genomic_DNA"/>
</dbReference>
<feature type="transmembrane region" description="Helical" evidence="4">
    <location>
        <begin position="71"/>
        <end position="93"/>
    </location>
</feature>
<dbReference type="InterPro" id="IPR036890">
    <property type="entry name" value="HATPase_C_sf"/>
</dbReference>
<gene>
    <name evidence="6" type="ORF">Pen02_11860</name>
</gene>
<organism evidence="6 7">
    <name type="scientific">Plantactinospora endophytica</name>
    <dbReference type="NCBI Taxonomy" id="673535"/>
    <lineage>
        <taxon>Bacteria</taxon>
        <taxon>Bacillati</taxon>
        <taxon>Actinomycetota</taxon>
        <taxon>Actinomycetes</taxon>
        <taxon>Micromonosporales</taxon>
        <taxon>Micromonosporaceae</taxon>
        <taxon>Plantactinospora</taxon>
    </lineage>
</organism>
<protein>
    <recommendedName>
        <fullName evidence="5">Histidine kinase/HSP90-like ATPase domain-containing protein</fullName>
    </recommendedName>
</protein>
<feature type="transmembrane region" description="Helical" evidence="4">
    <location>
        <begin position="151"/>
        <end position="176"/>
    </location>
</feature>
<dbReference type="InterPro" id="IPR003594">
    <property type="entry name" value="HATPase_dom"/>
</dbReference>
<sequence length="395" mass="41140">MLAVDGRQQAERVLVRVFGAVRLAQYAAAGVAAVSTDRSAYPRPGVVFGLYAVAAAWSVVLYGGALRGRRITWLAVAADVLLIGVALVVVGRLTAPGQAIGWANWTVAPANAAGVLVVVFGPRWLAVPSILLLSGCYLAGVWRDLAADSSLLASVTGNIGSLVMFTVAAGLAAAWVRASARAADEAHAAALAAQRQAADAAARMASVEARDWERRRQYRNLHDTVLSTLTVGAMGQIDLNTEQFRSQCERDARYLRSLITGSDDAVPTDLGSGLGRVVRDLAALGLRIDHNSAELPAGVPGHVTEALLGATREALNNARKHAGTGQAWLTTRGDGAGGVRVTVVDRGAGFVPTAARSGYGLLGSIRHRVVEAGGQCDITSTPGEGTTVEITWKPL</sequence>
<feature type="transmembrane region" description="Helical" evidence="4">
    <location>
        <begin position="45"/>
        <end position="64"/>
    </location>
</feature>
<evidence type="ECO:0000256" key="1">
    <source>
        <dbReference type="ARBA" id="ARBA00022679"/>
    </source>
</evidence>
<keyword evidence="4" id="KW-0812">Transmembrane</keyword>
<evidence type="ECO:0000256" key="4">
    <source>
        <dbReference type="SAM" id="Phobius"/>
    </source>
</evidence>
<evidence type="ECO:0000259" key="5">
    <source>
        <dbReference type="Pfam" id="PF02518"/>
    </source>
</evidence>
<keyword evidence="4" id="KW-0472">Membrane</keyword>
<proteinExistence type="predicted"/>
<dbReference type="InterPro" id="IPR050482">
    <property type="entry name" value="Sensor_HK_TwoCompSys"/>
</dbReference>
<keyword evidence="1" id="KW-0808">Transferase</keyword>
<evidence type="ECO:0000256" key="2">
    <source>
        <dbReference type="ARBA" id="ARBA00022777"/>
    </source>
</evidence>
<accession>A0ABQ4DUV7</accession>
<dbReference type="CDD" id="cd16917">
    <property type="entry name" value="HATPase_UhpB-NarQ-NarX-like"/>
    <property type="match status" value="1"/>
</dbReference>
<comment type="caution">
    <text evidence="6">The sequence shown here is derived from an EMBL/GenBank/DDBJ whole genome shotgun (WGS) entry which is preliminary data.</text>
</comment>
<evidence type="ECO:0000313" key="7">
    <source>
        <dbReference type="Proteomes" id="UP000646749"/>
    </source>
</evidence>
<dbReference type="Pfam" id="PF02518">
    <property type="entry name" value="HATPase_c"/>
    <property type="match status" value="1"/>
</dbReference>
<evidence type="ECO:0000313" key="6">
    <source>
        <dbReference type="EMBL" id="GIG86250.1"/>
    </source>
</evidence>
<keyword evidence="4" id="KW-1133">Transmembrane helix</keyword>
<feature type="domain" description="Histidine kinase/HSP90-like ATPase" evidence="5">
    <location>
        <begin position="309"/>
        <end position="393"/>
    </location>
</feature>
<dbReference type="Gene3D" id="3.30.565.10">
    <property type="entry name" value="Histidine kinase-like ATPase, C-terminal domain"/>
    <property type="match status" value="1"/>
</dbReference>
<name>A0ABQ4DUV7_9ACTN</name>
<dbReference type="Proteomes" id="UP000646749">
    <property type="component" value="Unassembled WGS sequence"/>
</dbReference>
<dbReference type="RefSeq" id="WP_203864898.1">
    <property type="nucleotide sequence ID" value="NZ_BONW01000004.1"/>
</dbReference>
<keyword evidence="7" id="KW-1185">Reference proteome</keyword>
<dbReference type="SUPFAM" id="SSF55874">
    <property type="entry name" value="ATPase domain of HSP90 chaperone/DNA topoisomerase II/histidine kinase"/>
    <property type="match status" value="1"/>
</dbReference>